<name>A0A6A1V0G1_9ROSI</name>
<comment type="caution">
    <text evidence="6">The sequence shown here is derived from an EMBL/GenBank/DDBJ whole genome shotgun (WGS) entry which is preliminary data.</text>
</comment>
<dbReference type="Gene3D" id="3.30.60.30">
    <property type="match status" value="1"/>
</dbReference>
<feature type="signal peptide" evidence="4">
    <location>
        <begin position="1"/>
        <end position="28"/>
    </location>
</feature>
<dbReference type="SUPFAM" id="SSF100897">
    <property type="entry name" value="Plant proteinase inhibitors"/>
    <property type="match status" value="1"/>
</dbReference>
<dbReference type="InterPro" id="IPR051391">
    <property type="entry name" value="Protease_inhibitor_I20"/>
</dbReference>
<sequence length="78" mass="8459">MAKYLGFTVLLLVYGVILLGNYPEKIMSAPPCPFPCFVDVEYVTCPSSGDKKLDPQCSCCLAPKNCTLHLADGTLIQC</sequence>
<organism evidence="6 7">
    <name type="scientific">Morella rubra</name>
    <name type="common">Chinese bayberry</name>
    <dbReference type="NCBI Taxonomy" id="262757"/>
    <lineage>
        <taxon>Eukaryota</taxon>
        <taxon>Viridiplantae</taxon>
        <taxon>Streptophyta</taxon>
        <taxon>Embryophyta</taxon>
        <taxon>Tracheophyta</taxon>
        <taxon>Spermatophyta</taxon>
        <taxon>Magnoliopsida</taxon>
        <taxon>eudicotyledons</taxon>
        <taxon>Gunneridae</taxon>
        <taxon>Pentapetalae</taxon>
        <taxon>rosids</taxon>
        <taxon>fabids</taxon>
        <taxon>Fagales</taxon>
        <taxon>Myricaceae</taxon>
        <taxon>Morella</taxon>
    </lineage>
</organism>
<dbReference type="AlphaFoldDB" id="A0A6A1V0G1"/>
<evidence type="ECO:0000256" key="3">
    <source>
        <dbReference type="ARBA" id="ARBA00022900"/>
    </source>
</evidence>
<evidence type="ECO:0000313" key="7">
    <source>
        <dbReference type="Proteomes" id="UP000516437"/>
    </source>
</evidence>
<gene>
    <name evidence="6" type="ORF">CJ030_MR8G002618</name>
    <name evidence="5" type="ORF">CJ030_MR8G027423</name>
</gene>
<protein>
    <submittedName>
        <fullName evidence="6">Uncharacterized protein</fullName>
    </submittedName>
</protein>
<reference evidence="6" key="1">
    <citation type="submission" date="2018-07" db="EMBL/GenBank/DDBJ databases">
        <authorList>
            <person name="Gao Z.-S."/>
            <person name="Jia H.-M."/>
            <person name="Jia H.-J."/>
            <person name="Cai Q.-L."/>
            <person name="Wang Y."/>
            <person name="Zhao H.-B."/>
        </authorList>
    </citation>
    <scope>NUCLEOTIDE SEQUENCE</scope>
    <source>
        <tissue evidence="6">Leaves</tissue>
    </source>
</reference>
<dbReference type="PANTHER" id="PTHR33832">
    <property type="entry name" value="SERINE-TYPE ENDOPEPTIDASE INHIBITOR"/>
    <property type="match status" value="1"/>
</dbReference>
<evidence type="ECO:0000313" key="6">
    <source>
        <dbReference type="EMBL" id="KAB1204810.1"/>
    </source>
</evidence>
<keyword evidence="2" id="KW-0646">Protease inhibitor</keyword>
<dbReference type="EMBL" id="RXIC02000026">
    <property type="protein sequence ID" value="KAB1204810.1"/>
    <property type="molecule type" value="Genomic_DNA"/>
</dbReference>
<reference evidence="6 7" key="2">
    <citation type="journal article" date="2019" name="Plant Biotechnol. J.">
        <title>The red bayberry genome and genetic basis of sex determination.</title>
        <authorList>
            <person name="Jia H.M."/>
            <person name="Jia H.J."/>
            <person name="Cai Q.L."/>
            <person name="Wang Y."/>
            <person name="Zhao H.B."/>
            <person name="Yang W.F."/>
            <person name="Wang G.Y."/>
            <person name="Li Y.H."/>
            <person name="Zhan D.L."/>
            <person name="Shen Y.T."/>
            <person name="Niu Q.F."/>
            <person name="Chang L."/>
            <person name="Qiu J."/>
            <person name="Zhao L."/>
            <person name="Xie H.B."/>
            <person name="Fu W.Y."/>
            <person name="Jin J."/>
            <person name="Li X.W."/>
            <person name="Jiao Y."/>
            <person name="Zhou C.C."/>
            <person name="Tu T."/>
            <person name="Chai C.Y."/>
            <person name="Gao J.L."/>
            <person name="Fan L.J."/>
            <person name="van de Weg E."/>
            <person name="Wang J.Y."/>
            <person name="Gao Z.S."/>
        </authorList>
    </citation>
    <scope>NUCLEOTIDE SEQUENCE [LARGE SCALE GENOMIC DNA]</scope>
    <source>
        <tissue evidence="6">Leaves</tissue>
    </source>
</reference>
<comment type="similarity">
    <text evidence="1">Belongs to the protease inhibitor I20 (potato type II proteinase inhibitor) family.</text>
</comment>
<dbReference type="PANTHER" id="PTHR33832:SF15">
    <property type="entry name" value="SERINE-TYPE ENDOPEPTIDASE INHIBITOR"/>
    <property type="match status" value="1"/>
</dbReference>
<evidence type="ECO:0000256" key="1">
    <source>
        <dbReference type="ARBA" id="ARBA00007766"/>
    </source>
</evidence>
<feature type="chain" id="PRO_5036379119" evidence="4">
    <location>
        <begin position="29"/>
        <end position="78"/>
    </location>
</feature>
<keyword evidence="7" id="KW-1185">Reference proteome</keyword>
<dbReference type="Proteomes" id="UP000516437">
    <property type="component" value="Chromosome 8"/>
</dbReference>
<keyword evidence="3" id="KW-0722">Serine protease inhibitor</keyword>
<proteinExistence type="inferred from homology"/>
<dbReference type="OrthoDB" id="1539471at2759"/>
<dbReference type="Pfam" id="PF02428">
    <property type="entry name" value="Prot_inhib_II"/>
    <property type="match status" value="1"/>
</dbReference>
<keyword evidence="4" id="KW-0732">Signal</keyword>
<dbReference type="GO" id="GO:0004867">
    <property type="term" value="F:serine-type endopeptidase inhibitor activity"/>
    <property type="evidence" value="ECO:0007669"/>
    <property type="project" value="UniProtKB-KW"/>
</dbReference>
<evidence type="ECO:0000313" key="5">
    <source>
        <dbReference type="EMBL" id="KAB1204730.1"/>
    </source>
</evidence>
<dbReference type="EMBL" id="RXIC02000026">
    <property type="protein sequence ID" value="KAB1204730.1"/>
    <property type="molecule type" value="Genomic_DNA"/>
</dbReference>
<reference evidence="6" key="3">
    <citation type="submission" date="2019-09" db="EMBL/GenBank/DDBJ databases">
        <authorList>
            <person name="Gao Z."/>
        </authorList>
    </citation>
    <scope>NUCLEOTIDE SEQUENCE</scope>
    <source>
        <tissue evidence="6">Leaves</tissue>
    </source>
</reference>
<evidence type="ECO:0000256" key="4">
    <source>
        <dbReference type="SAM" id="SignalP"/>
    </source>
</evidence>
<accession>A0A6A1V0G1</accession>
<evidence type="ECO:0000256" key="2">
    <source>
        <dbReference type="ARBA" id="ARBA00022690"/>
    </source>
</evidence>
<dbReference type="InterPro" id="IPR003465">
    <property type="entry name" value="Prot_inh_I20"/>
</dbReference>